<evidence type="ECO:0000313" key="16">
    <source>
        <dbReference type="EMBL" id="MET4685110.1"/>
    </source>
</evidence>
<dbReference type="InterPro" id="IPR011055">
    <property type="entry name" value="Dup_hybrid_motif"/>
</dbReference>
<dbReference type="SUPFAM" id="SSF51261">
    <property type="entry name" value="Duplicated hybrid motif"/>
    <property type="match status" value="1"/>
</dbReference>
<name>A0ABV2RGL6_9CAUL</name>
<dbReference type="SUPFAM" id="SSF52009">
    <property type="entry name" value="Phosphohistidine domain"/>
    <property type="match status" value="1"/>
</dbReference>
<keyword evidence="8" id="KW-0762">Sugar transport</keyword>
<evidence type="ECO:0000313" key="17">
    <source>
        <dbReference type="Proteomes" id="UP001549313"/>
    </source>
</evidence>
<dbReference type="CDD" id="cd00367">
    <property type="entry name" value="PTS-HPr_like"/>
    <property type="match status" value="1"/>
</dbReference>
<evidence type="ECO:0000256" key="8">
    <source>
        <dbReference type="ARBA" id="ARBA00022597"/>
    </source>
</evidence>
<sequence length="846" mass="86439">MTAELIVHAPIDGWACSLDEVLDEAFAGRIVGDGLALDPTGTTVRAPFDGVVAGVARTGHAVSVRSDLGPEILIHLGLETVGLNGAGFTTHVAAGARVRLGDPLLTLDLDVIAAGARSLISPVLLANEGRVRLLPLDRSVAAGEPIMAVEIAVAQAKAGGVGGAVLSRTVRAPLPHGLHARPASRIAAAARDFDSRIRLSFGERSAEATSLTAMMTLGLKDGDDLILSAEGPQAEQALEALTVLIASGLGEGAAHEAAAPASPTPAAHAAPETGEDGELIFTGVTAAPGLTLGRAVRLRQAEIEVPEHGRGVMLEQAALQQALSAVRGRIEASVASGGSHRRAILAAHLAFLDDPGLLATAQEAVEAGRSAGFAWRTATQGGVALFRSLGDARTAERADDLMDLERQVLIELSGEAAPAPMVLGAGSVILADDLLPSQLIALDAVKVAGLCTARGGPTSHVAILAAAMGVPALVAVGVGLEEVDDGALVVLDADGRRLIAHPSAARQARAQSAVAARDRRRAEARALAAEDCRTADGVRIEVFANLGDAAEAAPAVAGGAEGCGLLRTEFLFLERQSAPTEDEQLAQYQAIADALDGRPLVVRTLDAGGDKPLPYLPMPQEENPALGLRGVRTGLHRPDLLLTQLRAICRVRSKGTVAVMLPMIASAAEIRQVRALLDIAASETGTSAPLLGVMIETPAAAVTADLLAPHIDFVSIGTNDLTQYALAMDRQNAHLAAQLDGLHSAVLRLIAQTAAGAAGTRWVGVCGGLASDPVAAPILIGLGVTELSAAPSMVAEIKAVARAVTLEDCRDLAAQALSLDSAEAVRALAEDRLAALLKTPVVGAVA</sequence>
<dbReference type="Gene3D" id="1.10.274.10">
    <property type="entry name" value="PtsI, HPr-binding domain"/>
    <property type="match status" value="1"/>
</dbReference>
<dbReference type="Gene3D" id="3.30.1340.10">
    <property type="entry name" value="HPr-like"/>
    <property type="match status" value="1"/>
</dbReference>
<dbReference type="InterPro" id="IPR001127">
    <property type="entry name" value="PTS_EIIA_1_perm"/>
</dbReference>
<dbReference type="PROSITE" id="PS00742">
    <property type="entry name" value="PEP_ENZYMES_2"/>
    <property type="match status" value="1"/>
</dbReference>
<dbReference type="InterPro" id="IPR035895">
    <property type="entry name" value="HPr-like_sf"/>
</dbReference>
<evidence type="ECO:0000259" key="15">
    <source>
        <dbReference type="PROSITE" id="PS51350"/>
    </source>
</evidence>
<reference evidence="16 17" key="1">
    <citation type="submission" date="2024-06" db="EMBL/GenBank/DDBJ databases">
        <title>Sorghum-associated microbial communities from plants grown in Nebraska, USA.</title>
        <authorList>
            <person name="Schachtman D."/>
        </authorList>
    </citation>
    <scope>NUCLEOTIDE SEQUENCE [LARGE SCALE GENOMIC DNA]</scope>
    <source>
        <strain evidence="16 17">2814</strain>
    </source>
</reference>
<dbReference type="PROSITE" id="PS51093">
    <property type="entry name" value="PTS_EIIA_TYPE_1"/>
    <property type="match status" value="1"/>
</dbReference>
<keyword evidence="17" id="KW-1185">Reference proteome</keyword>
<dbReference type="PROSITE" id="PS00369">
    <property type="entry name" value="PTS_HPR_HIS"/>
    <property type="match status" value="1"/>
</dbReference>
<dbReference type="InterPro" id="IPR036618">
    <property type="entry name" value="PtsI_HPr-bd_sf"/>
</dbReference>
<dbReference type="InterPro" id="IPR036637">
    <property type="entry name" value="Phosphohistidine_dom_sf"/>
</dbReference>
<evidence type="ECO:0000256" key="12">
    <source>
        <dbReference type="ARBA" id="ARBA00022777"/>
    </source>
</evidence>
<evidence type="ECO:0000256" key="11">
    <source>
        <dbReference type="ARBA" id="ARBA00022723"/>
    </source>
</evidence>
<evidence type="ECO:0000256" key="1">
    <source>
        <dbReference type="ARBA" id="ARBA00000683"/>
    </source>
</evidence>
<keyword evidence="11" id="KW-0479">Metal-binding</keyword>
<keyword evidence="7" id="KW-0963">Cytoplasm</keyword>
<dbReference type="InterPro" id="IPR000032">
    <property type="entry name" value="HPr-like"/>
</dbReference>
<dbReference type="RefSeq" id="WP_354090065.1">
    <property type="nucleotide sequence ID" value="NZ_JBEPTF010000004.1"/>
</dbReference>
<protein>
    <recommendedName>
        <fullName evidence="5">phosphoenolpyruvate--protein phosphotransferase</fullName>
        <ecNumber evidence="5">2.7.3.9</ecNumber>
    </recommendedName>
</protein>
<dbReference type="SUPFAM" id="SSF47831">
    <property type="entry name" value="Enzyme I of the PEP:sugar phosphotransferase system HPr-binding (sub)domain"/>
    <property type="match status" value="1"/>
</dbReference>
<dbReference type="GO" id="GO:0008965">
    <property type="term" value="F:phosphoenolpyruvate-protein phosphotransferase activity"/>
    <property type="evidence" value="ECO:0007669"/>
    <property type="project" value="UniProtKB-EC"/>
</dbReference>
<dbReference type="PRINTS" id="PR00107">
    <property type="entry name" value="PHOSPHOCPHPR"/>
</dbReference>
<dbReference type="Gene3D" id="2.70.70.10">
    <property type="entry name" value="Glucose Permease (Domain IIA)"/>
    <property type="match status" value="1"/>
</dbReference>
<comment type="subcellular location">
    <subcellularLocation>
        <location evidence="3">Cytoplasm</location>
    </subcellularLocation>
</comment>
<feature type="domain" description="HPr" evidence="15">
    <location>
        <begin position="165"/>
        <end position="252"/>
    </location>
</feature>
<keyword evidence="9 16" id="KW-0808">Transferase</keyword>
<keyword evidence="12" id="KW-0418">Kinase</keyword>
<dbReference type="PRINTS" id="PR01736">
    <property type="entry name" value="PHPHTRNFRASE"/>
</dbReference>
<evidence type="ECO:0000256" key="5">
    <source>
        <dbReference type="ARBA" id="ARBA00012232"/>
    </source>
</evidence>
<dbReference type="InterPro" id="IPR040442">
    <property type="entry name" value="Pyrv_kinase-like_dom_sf"/>
</dbReference>
<dbReference type="Gene3D" id="3.20.20.60">
    <property type="entry name" value="Phosphoenolpyruvate-binding domains"/>
    <property type="match status" value="1"/>
</dbReference>
<dbReference type="Pfam" id="PF02896">
    <property type="entry name" value="PEP-utilizers_C"/>
    <property type="match status" value="1"/>
</dbReference>
<dbReference type="InterPro" id="IPR023151">
    <property type="entry name" value="PEP_util_CS"/>
</dbReference>
<comment type="cofactor">
    <cofactor evidence="2">
        <name>Mg(2+)</name>
        <dbReference type="ChEBI" id="CHEBI:18420"/>
    </cofactor>
</comment>
<feature type="domain" description="PTS EIIA type-1" evidence="14">
    <location>
        <begin position="23"/>
        <end position="127"/>
    </location>
</feature>
<evidence type="ECO:0000256" key="9">
    <source>
        <dbReference type="ARBA" id="ARBA00022679"/>
    </source>
</evidence>
<dbReference type="Proteomes" id="UP001549313">
    <property type="component" value="Unassembled WGS sequence"/>
</dbReference>
<dbReference type="EC" id="2.7.3.9" evidence="5"/>
<organism evidence="16 17">
    <name type="scientific">Brevundimonas faecalis</name>
    <dbReference type="NCBI Taxonomy" id="947378"/>
    <lineage>
        <taxon>Bacteria</taxon>
        <taxon>Pseudomonadati</taxon>
        <taxon>Pseudomonadota</taxon>
        <taxon>Alphaproteobacteria</taxon>
        <taxon>Caulobacterales</taxon>
        <taxon>Caulobacteraceae</taxon>
        <taxon>Brevundimonas</taxon>
    </lineage>
</organism>
<dbReference type="InterPro" id="IPR015813">
    <property type="entry name" value="Pyrv/PenolPyrv_kinase-like_dom"/>
</dbReference>
<comment type="similarity">
    <text evidence="4">Belongs to the PEP-utilizing enzyme family.</text>
</comment>
<dbReference type="NCBIfam" id="TIGR01417">
    <property type="entry name" value="PTS_I_fam"/>
    <property type="match status" value="1"/>
</dbReference>
<accession>A0ABV2RGL6</accession>
<keyword evidence="13" id="KW-0460">Magnesium</keyword>
<dbReference type="InterPro" id="IPR050499">
    <property type="entry name" value="PEP-utilizing_PTS_enzyme"/>
</dbReference>
<dbReference type="SUPFAM" id="SSF51621">
    <property type="entry name" value="Phosphoenolpyruvate/pyruvate domain"/>
    <property type="match status" value="1"/>
</dbReference>
<comment type="caution">
    <text evidence="16">The sequence shown here is derived from an EMBL/GenBank/DDBJ whole genome shotgun (WGS) entry which is preliminary data.</text>
</comment>
<dbReference type="Gene3D" id="3.50.30.10">
    <property type="entry name" value="Phosphohistidine domain"/>
    <property type="match status" value="1"/>
</dbReference>
<evidence type="ECO:0000256" key="3">
    <source>
        <dbReference type="ARBA" id="ARBA00004496"/>
    </source>
</evidence>
<evidence type="ECO:0000256" key="2">
    <source>
        <dbReference type="ARBA" id="ARBA00001946"/>
    </source>
</evidence>
<dbReference type="InterPro" id="IPR000121">
    <property type="entry name" value="PEP_util_C"/>
</dbReference>
<proteinExistence type="inferred from homology"/>
<dbReference type="InterPro" id="IPR001020">
    <property type="entry name" value="PTS_HPr_His_P_site"/>
</dbReference>
<evidence type="ECO:0000256" key="7">
    <source>
        <dbReference type="ARBA" id="ARBA00022490"/>
    </source>
</evidence>
<evidence type="ECO:0000256" key="10">
    <source>
        <dbReference type="ARBA" id="ARBA00022683"/>
    </source>
</evidence>
<dbReference type="InterPro" id="IPR008731">
    <property type="entry name" value="PTS_EIN"/>
</dbReference>
<dbReference type="InterPro" id="IPR008279">
    <property type="entry name" value="PEP-util_enz_mobile_dom"/>
</dbReference>
<evidence type="ECO:0000259" key="14">
    <source>
        <dbReference type="PROSITE" id="PS51093"/>
    </source>
</evidence>
<gene>
    <name evidence="16" type="ORF">ABIE19_003059</name>
</gene>
<dbReference type="EMBL" id="JBEPTF010000004">
    <property type="protein sequence ID" value="MET4685110.1"/>
    <property type="molecule type" value="Genomic_DNA"/>
</dbReference>
<evidence type="ECO:0000256" key="4">
    <source>
        <dbReference type="ARBA" id="ARBA00007837"/>
    </source>
</evidence>
<dbReference type="Pfam" id="PF00381">
    <property type="entry name" value="PTS-HPr"/>
    <property type="match status" value="1"/>
</dbReference>
<dbReference type="Pfam" id="PF00358">
    <property type="entry name" value="PTS_EIIA_1"/>
    <property type="match status" value="1"/>
</dbReference>
<dbReference type="NCBIfam" id="TIGR01003">
    <property type="entry name" value="PTS_HPr_family"/>
    <property type="match status" value="1"/>
</dbReference>
<dbReference type="PROSITE" id="PS51350">
    <property type="entry name" value="PTS_HPR_DOM"/>
    <property type="match status" value="1"/>
</dbReference>
<dbReference type="SUPFAM" id="SSF55594">
    <property type="entry name" value="HPr-like"/>
    <property type="match status" value="1"/>
</dbReference>
<keyword evidence="6" id="KW-0813">Transport</keyword>
<evidence type="ECO:0000256" key="13">
    <source>
        <dbReference type="ARBA" id="ARBA00022842"/>
    </source>
</evidence>
<dbReference type="PANTHER" id="PTHR46244:SF6">
    <property type="entry name" value="PHOSPHOENOLPYRUVATE-PROTEIN PHOSPHOTRANSFERASE"/>
    <property type="match status" value="1"/>
</dbReference>
<dbReference type="PROSITE" id="PS00371">
    <property type="entry name" value="PTS_EIIA_TYPE_1_HIS"/>
    <property type="match status" value="1"/>
</dbReference>
<comment type="catalytic activity">
    <reaction evidence="1">
        <text>L-histidyl-[protein] + phosphoenolpyruvate = N(pros)-phospho-L-histidyl-[protein] + pyruvate</text>
        <dbReference type="Rhea" id="RHEA:23880"/>
        <dbReference type="Rhea" id="RHEA-COMP:9745"/>
        <dbReference type="Rhea" id="RHEA-COMP:9746"/>
        <dbReference type="ChEBI" id="CHEBI:15361"/>
        <dbReference type="ChEBI" id="CHEBI:29979"/>
        <dbReference type="ChEBI" id="CHEBI:58702"/>
        <dbReference type="ChEBI" id="CHEBI:64837"/>
        <dbReference type="EC" id="2.7.3.9"/>
    </reaction>
</comment>
<evidence type="ECO:0000256" key="6">
    <source>
        <dbReference type="ARBA" id="ARBA00022448"/>
    </source>
</evidence>
<dbReference type="Pfam" id="PF05524">
    <property type="entry name" value="PEP-utilisers_N"/>
    <property type="match status" value="1"/>
</dbReference>
<dbReference type="PANTHER" id="PTHR46244">
    <property type="entry name" value="PHOSPHOENOLPYRUVATE-PROTEIN PHOSPHOTRANSFERASE"/>
    <property type="match status" value="1"/>
</dbReference>
<dbReference type="InterPro" id="IPR006318">
    <property type="entry name" value="PTS_EI-like"/>
</dbReference>
<dbReference type="Pfam" id="PF00391">
    <property type="entry name" value="PEP-utilizers"/>
    <property type="match status" value="1"/>
</dbReference>
<keyword evidence="10" id="KW-0598">Phosphotransferase system</keyword>
<dbReference type="NCBIfam" id="TIGR00830">
    <property type="entry name" value="PTBA"/>
    <property type="match status" value="1"/>
</dbReference>